<protein>
    <submittedName>
        <fullName evidence="1">Uncharacterized protein</fullName>
    </submittedName>
</protein>
<geneLocation type="chloroplast" evidence="1"/>
<organism evidence="1">
    <name type="scientific">Chlorella vulgaris</name>
    <name type="common">Green alga</name>
    <dbReference type="NCBI Taxonomy" id="3077"/>
    <lineage>
        <taxon>Eukaryota</taxon>
        <taxon>Viridiplantae</taxon>
        <taxon>Chlorophyta</taxon>
        <taxon>core chlorophytes</taxon>
        <taxon>Trebouxiophyceae</taxon>
        <taxon>Chlorellales</taxon>
        <taxon>Chlorellaceae</taxon>
        <taxon>Chlorella clade</taxon>
        <taxon>Chlorella</taxon>
    </lineage>
</organism>
<sequence length="48" mass="5796">MALVLIRVRVIPLLKILLKNLIQTLFFFHFNMIGAKWPLNRRKIHQKL</sequence>
<keyword evidence="1" id="KW-0150">Chloroplast</keyword>
<proteinExistence type="predicted"/>
<reference evidence="1" key="1">
    <citation type="journal article" date="1997" name="Proc. Natl. Acad. Sci. U.S.A.">
        <title>Complete nucleotide sequence of the chloroplast genome from the green alga Chlorella vulgaris: the existence of genes possibly involved in chloroplast division.</title>
        <authorList>
            <person name="Wakasugi T."/>
            <person name="Nagai T."/>
            <person name="Kapoor M."/>
            <person name="Sugita M."/>
            <person name="Ito M."/>
            <person name="Ito S."/>
            <person name="Tsudzuki J."/>
            <person name="Nakashima K."/>
            <person name="Tsudzuki T."/>
            <person name="Suzuki Y."/>
            <person name="Hamada A."/>
            <person name="Ohta T."/>
            <person name="Inamura A."/>
            <person name="Yoshinaga K."/>
            <person name="Sugiura M."/>
        </authorList>
    </citation>
    <scope>NUCLEOTIDE SEQUENCE</scope>
</reference>
<accession>V9H0S3</accession>
<keyword evidence="1" id="KW-0934">Plastid</keyword>
<name>V9H0S3_CHLVU</name>
<dbReference type="RefSeq" id="NP_045854.1">
    <property type="nucleotide sequence ID" value="NC_001865.1"/>
</dbReference>
<dbReference type="AlphaFoldDB" id="V9H0S3"/>
<dbReference type="GeneID" id="1457438"/>
<dbReference type="EMBL" id="AB001684">
    <property type="protein sequence ID" value="BAA57930.1"/>
    <property type="molecule type" value="Genomic_DNA"/>
</dbReference>
<evidence type="ECO:0000313" key="1">
    <source>
        <dbReference type="EMBL" id="BAA57930.1"/>
    </source>
</evidence>